<name>A0ABV6FFD0_9BURK</name>
<proteinExistence type="predicted"/>
<comment type="caution">
    <text evidence="1">The sequence shown here is derived from an EMBL/GenBank/DDBJ whole genome shotgun (WGS) entry which is preliminary data.</text>
</comment>
<protein>
    <submittedName>
        <fullName evidence="1">Uncharacterized protein</fullName>
    </submittedName>
</protein>
<gene>
    <name evidence="1" type="ORF">ACFFJK_10095</name>
</gene>
<evidence type="ECO:0000313" key="2">
    <source>
        <dbReference type="Proteomes" id="UP001589773"/>
    </source>
</evidence>
<evidence type="ECO:0000313" key="1">
    <source>
        <dbReference type="EMBL" id="MFC0252240.1"/>
    </source>
</evidence>
<accession>A0ABV6FFD0</accession>
<organism evidence="1 2">
    <name type="scientific">Massilia consociata</name>
    <dbReference type="NCBI Taxonomy" id="760117"/>
    <lineage>
        <taxon>Bacteria</taxon>
        <taxon>Pseudomonadati</taxon>
        <taxon>Pseudomonadota</taxon>
        <taxon>Betaproteobacteria</taxon>
        <taxon>Burkholderiales</taxon>
        <taxon>Oxalobacteraceae</taxon>
        <taxon>Telluria group</taxon>
        <taxon>Massilia</taxon>
    </lineage>
</organism>
<dbReference type="EMBL" id="JBHLWP010000010">
    <property type="protein sequence ID" value="MFC0252240.1"/>
    <property type="molecule type" value="Genomic_DNA"/>
</dbReference>
<reference evidence="1 2" key="1">
    <citation type="submission" date="2024-09" db="EMBL/GenBank/DDBJ databases">
        <authorList>
            <person name="Sun Q."/>
            <person name="Mori K."/>
        </authorList>
    </citation>
    <scope>NUCLEOTIDE SEQUENCE [LARGE SCALE GENOMIC DNA]</scope>
    <source>
        <strain evidence="1 2">CCM 7792</strain>
    </source>
</reference>
<sequence length="181" mass="20471">MLLLMTVVAPATAQPVIHASVYGKRDPDKLAAMHDVYCKESLETIRNALVGNYRPEHLFTLKQVLARYDFYQQCIDEFDAEKSNVRSLASKSASRYRTSRSQSQVLRQAASDPTFNLRTAMYQLTGTDSAGSCGRRTEQHRIWQFLPAPCGTNWHAKAVTRWLPSARSRCCSSNAMRYGMD</sequence>
<dbReference type="Proteomes" id="UP001589773">
    <property type="component" value="Unassembled WGS sequence"/>
</dbReference>
<keyword evidence="2" id="KW-1185">Reference proteome</keyword>